<dbReference type="RefSeq" id="WP_115469161.1">
    <property type="nucleotide sequence ID" value="NZ_QKRA01000009.1"/>
</dbReference>
<comment type="catalytic activity">
    <reaction evidence="16 18">
        <text>L-threonyl-[protein] + FAD = FMN-L-threonyl-[protein] + AMP + H(+)</text>
        <dbReference type="Rhea" id="RHEA:36847"/>
        <dbReference type="Rhea" id="RHEA-COMP:11060"/>
        <dbReference type="Rhea" id="RHEA-COMP:11061"/>
        <dbReference type="ChEBI" id="CHEBI:15378"/>
        <dbReference type="ChEBI" id="CHEBI:30013"/>
        <dbReference type="ChEBI" id="CHEBI:57692"/>
        <dbReference type="ChEBI" id="CHEBI:74257"/>
        <dbReference type="ChEBI" id="CHEBI:456215"/>
        <dbReference type="EC" id="2.7.1.180"/>
    </reaction>
</comment>
<dbReference type="OrthoDB" id="9778595at2"/>
<evidence type="ECO:0000256" key="19">
    <source>
        <dbReference type="PIRSR" id="PIRSR006268-2"/>
    </source>
</evidence>
<dbReference type="AlphaFoldDB" id="A0A370U618"/>
<keyword evidence="10 18" id="KW-0274">FAD</keyword>
<evidence type="ECO:0000256" key="2">
    <source>
        <dbReference type="ARBA" id="ARBA00011955"/>
    </source>
</evidence>
<keyword evidence="7 18" id="KW-0808">Transferase</keyword>
<keyword evidence="21" id="KW-1185">Reference proteome</keyword>
<comment type="similarity">
    <text evidence="1 18">Belongs to the ApbE family.</text>
</comment>
<dbReference type="InterPro" id="IPR024932">
    <property type="entry name" value="ApbE"/>
</dbReference>
<evidence type="ECO:0000256" key="5">
    <source>
        <dbReference type="ARBA" id="ARBA00022519"/>
    </source>
</evidence>
<evidence type="ECO:0000256" key="12">
    <source>
        <dbReference type="ARBA" id="ARBA00023136"/>
    </source>
</evidence>
<keyword evidence="8 18" id="KW-0479">Metal-binding</keyword>
<dbReference type="GO" id="GO:0005886">
    <property type="term" value="C:plasma membrane"/>
    <property type="evidence" value="ECO:0007669"/>
    <property type="project" value="UniProtKB-SubCell"/>
</dbReference>
<evidence type="ECO:0000313" key="21">
    <source>
        <dbReference type="Proteomes" id="UP000254326"/>
    </source>
</evidence>
<keyword evidence="14" id="KW-0449">Lipoprotein</keyword>
<gene>
    <name evidence="20" type="ORF">DN730_15810</name>
</gene>
<sequence length="338" mass="36728">MRNKFLLLLVAVILVTILFKAVSFSPELVSFSGPTMGTTYTVKYVTNASSPDRESLKADVDETLIHVNKLMSTYDPNSELSLFNKLPAGSSVRVTDEMAYVLGEALELSKITDGKYDVTVGPLVNLWGFGPGEHKDTVPSEADIEEAKNKVGFQHISLEDRELSKATDVYVDLSSIAKGFGVDEVARTLTASGVTDFLVEVGGEIRVSGFKLDGKKWHIGVEAPAGGHNIAQRIIEADNVAIATSGDYRNYFEKNGVRYSHTIDPTTGKPITHRLVSVTVVDSNTTRADGLATAITVLGPEQGLEFAEDNDIAAYMLVKEDFGFKEQYSSAFAPYVEN</sequence>
<reference evidence="20 21" key="1">
    <citation type="submission" date="2018-06" db="EMBL/GenBank/DDBJ databases">
        <title>Marinomonas sp. YLB-05 draft genome sequence.</title>
        <authorList>
            <person name="Yu L."/>
            <person name="Tang X."/>
        </authorList>
    </citation>
    <scope>NUCLEOTIDE SEQUENCE [LARGE SCALE GENOMIC DNA]</scope>
    <source>
        <strain evidence="20 21">YLB-05</strain>
    </source>
</reference>
<evidence type="ECO:0000256" key="15">
    <source>
        <dbReference type="ARBA" id="ARBA00031306"/>
    </source>
</evidence>
<organism evidence="20 21">
    <name type="scientific">Marinomonas piezotolerans</name>
    <dbReference type="NCBI Taxonomy" id="2213058"/>
    <lineage>
        <taxon>Bacteria</taxon>
        <taxon>Pseudomonadati</taxon>
        <taxon>Pseudomonadota</taxon>
        <taxon>Gammaproteobacteria</taxon>
        <taxon>Oceanospirillales</taxon>
        <taxon>Oceanospirillaceae</taxon>
        <taxon>Marinomonas</taxon>
    </lineage>
</organism>
<evidence type="ECO:0000256" key="6">
    <source>
        <dbReference type="ARBA" id="ARBA00022630"/>
    </source>
</evidence>
<comment type="subcellular location">
    <subcellularLocation>
        <location evidence="17">Cell inner membrane</location>
        <topology evidence="17">Lipid-anchor</topology>
        <orientation evidence="17">Periplasmic side</orientation>
    </subcellularLocation>
</comment>
<keyword evidence="5" id="KW-0997">Cell inner membrane</keyword>
<keyword evidence="4" id="KW-1003">Cell membrane</keyword>
<keyword evidence="6 18" id="KW-0285">Flavoprotein</keyword>
<dbReference type="Gene3D" id="3.10.520.10">
    <property type="entry name" value="ApbE-like domains"/>
    <property type="match status" value="1"/>
</dbReference>
<evidence type="ECO:0000256" key="17">
    <source>
        <dbReference type="ARBA" id="ARBA00060485"/>
    </source>
</evidence>
<comment type="caution">
    <text evidence="20">The sequence shown here is derived from an EMBL/GenBank/DDBJ whole genome shotgun (WGS) entry which is preliminary data.</text>
</comment>
<keyword evidence="12" id="KW-0472">Membrane</keyword>
<feature type="binding site" evidence="19">
    <location>
        <position position="293"/>
    </location>
    <ligand>
        <name>Mg(2+)</name>
        <dbReference type="ChEBI" id="CHEBI:18420"/>
    </ligand>
</feature>
<evidence type="ECO:0000256" key="13">
    <source>
        <dbReference type="ARBA" id="ARBA00023139"/>
    </source>
</evidence>
<accession>A0A370U618</accession>
<keyword evidence="11 18" id="KW-0460">Magnesium</keyword>
<evidence type="ECO:0000256" key="1">
    <source>
        <dbReference type="ARBA" id="ARBA00008282"/>
    </source>
</evidence>
<dbReference type="InterPro" id="IPR003374">
    <property type="entry name" value="ApbE-like_sf"/>
</dbReference>
<evidence type="ECO:0000256" key="4">
    <source>
        <dbReference type="ARBA" id="ARBA00022475"/>
    </source>
</evidence>
<dbReference type="PANTHER" id="PTHR30040:SF2">
    <property type="entry name" value="FAD:PROTEIN FMN TRANSFERASE"/>
    <property type="match status" value="1"/>
</dbReference>
<protein>
    <recommendedName>
        <fullName evidence="3 18">FAD:protein FMN transferase</fullName>
        <ecNumber evidence="2 18">2.7.1.180</ecNumber>
    </recommendedName>
    <alternativeName>
        <fullName evidence="15 18">Flavin transferase</fullName>
    </alternativeName>
</protein>
<evidence type="ECO:0000256" key="14">
    <source>
        <dbReference type="ARBA" id="ARBA00023288"/>
    </source>
</evidence>
<evidence type="ECO:0000256" key="10">
    <source>
        <dbReference type="ARBA" id="ARBA00022827"/>
    </source>
</evidence>
<proteinExistence type="inferred from homology"/>
<dbReference type="GO" id="GO:0046872">
    <property type="term" value="F:metal ion binding"/>
    <property type="evidence" value="ECO:0007669"/>
    <property type="project" value="UniProtKB-UniRule"/>
</dbReference>
<name>A0A370U618_9GAMM</name>
<keyword evidence="13" id="KW-0564">Palmitate</keyword>
<evidence type="ECO:0000256" key="9">
    <source>
        <dbReference type="ARBA" id="ARBA00022729"/>
    </source>
</evidence>
<dbReference type="Pfam" id="PF02424">
    <property type="entry name" value="ApbE"/>
    <property type="match status" value="1"/>
</dbReference>
<keyword evidence="9" id="KW-0732">Signal</keyword>
<dbReference type="FunFam" id="3.10.520.10:FF:000001">
    <property type="entry name" value="FAD:protein FMN transferase"/>
    <property type="match status" value="1"/>
</dbReference>
<dbReference type="GO" id="GO:0016740">
    <property type="term" value="F:transferase activity"/>
    <property type="evidence" value="ECO:0007669"/>
    <property type="project" value="UniProtKB-UniRule"/>
</dbReference>
<evidence type="ECO:0000256" key="3">
    <source>
        <dbReference type="ARBA" id="ARBA00016337"/>
    </source>
</evidence>
<evidence type="ECO:0000256" key="8">
    <source>
        <dbReference type="ARBA" id="ARBA00022723"/>
    </source>
</evidence>
<feature type="binding site" evidence="19">
    <location>
        <position position="175"/>
    </location>
    <ligand>
        <name>Mg(2+)</name>
        <dbReference type="ChEBI" id="CHEBI:18420"/>
    </ligand>
</feature>
<dbReference type="SUPFAM" id="SSF143631">
    <property type="entry name" value="ApbE-like"/>
    <property type="match status" value="1"/>
</dbReference>
<evidence type="ECO:0000256" key="11">
    <source>
        <dbReference type="ARBA" id="ARBA00022842"/>
    </source>
</evidence>
<dbReference type="PIRSF" id="PIRSF006268">
    <property type="entry name" value="ApbE"/>
    <property type="match status" value="1"/>
</dbReference>
<dbReference type="Proteomes" id="UP000254326">
    <property type="component" value="Unassembled WGS sequence"/>
</dbReference>
<comment type="cofactor">
    <cofactor evidence="19">
        <name>Mg(2+)</name>
        <dbReference type="ChEBI" id="CHEBI:18420"/>
    </cofactor>
    <cofactor evidence="19">
        <name>Mn(2+)</name>
        <dbReference type="ChEBI" id="CHEBI:29035"/>
    </cofactor>
    <text evidence="19">Magnesium. Can also use manganese.</text>
</comment>
<evidence type="ECO:0000256" key="7">
    <source>
        <dbReference type="ARBA" id="ARBA00022679"/>
    </source>
</evidence>
<evidence type="ECO:0000256" key="18">
    <source>
        <dbReference type="PIRNR" id="PIRNR006268"/>
    </source>
</evidence>
<dbReference type="EMBL" id="QKRA01000009">
    <property type="protein sequence ID" value="RDL43211.1"/>
    <property type="molecule type" value="Genomic_DNA"/>
</dbReference>
<evidence type="ECO:0000313" key="20">
    <source>
        <dbReference type="EMBL" id="RDL43211.1"/>
    </source>
</evidence>
<dbReference type="EC" id="2.7.1.180" evidence="2 18"/>
<evidence type="ECO:0000256" key="16">
    <source>
        <dbReference type="ARBA" id="ARBA00048540"/>
    </source>
</evidence>
<feature type="binding site" evidence="19">
    <location>
        <position position="289"/>
    </location>
    <ligand>
        <name>Mg(2+)</name>
        <dbReference type="ChEBI" id="CHEBI:18420"/>
    </ligand>
</feature>
<dbReference type="PANTHER" id="PTHR30040">
    <property type="entry name" value="THIAMINE BIOSYNTHESIS LIPOPROTEIN APBE"/>
    <property type="match status" value="1"/>
</dbReference>